<evidence type="ECO:0000313" key="3">
    <source>
        <dbReference type="Proteomes" id="UP000198505"/>
    </source>
</evidence>
<dbReference type="RefSeq" id="WP_092831033.1">
    <property type="nucleotide sequence ID" value="NZ_FOGS01000019.1"/>
</dbReference>
<gene>
    <name evidence="2" type="ORF">SAMN04487958_11926</name>
</gene>
<dbReference type="Proteomes" id="UP000198505">
    <property type="component" value="Unassembled WGS sequence"/>
</dbReference>
<sequence length="293" mass="33573">MDDQTLTAQAYKKLSEIERQLRKQTRVDKKRSQQWVATFIRWCYAHEIELGPRLSHQSLRFDRALIQQVNEALRSQRLATIEQWQSGLTSAAQAEQGVNEDKTNREGPRAQRVLVNTPDRSPAWLSAQQRSMHDVDWRDINLEACDVLIQVENLDSFYAFSPQIPALSDYAHPLIIYRGDSHYGGGFKQLASAWNATQKPHIYAGDFDVKGVSIALSTGASHLLLPPLIWLTEQASTLHDPAKQLEHRPRLQRHRDQLPAAHPIQPYLSLLLDQQRGLRQQWLGEQLERVALV</sequence>
<evidence type="ECO:0000313" key="2">
    <source>
        <dbReference type="EMBL" id="SES35989.1"/>
    </source>
</evidence>
<dbReference type="InterPro" id="IPR055705">
    <property type="entry name" value="DUF7281"/>
</dbReference>
<organism evidence="2 3">
    <name type="scientific">Vreelandella subterranea</name>
    <dbReference type="NCBI Taxonomy" id="416874"/>
    <lineage>
        <taxon>Bacteria</taxon>
        <taxon>Pseudomonadati</taxon>
        <taxon>Pseudomonadota</taxon>
        <taxon>Gammaproteobacteria</taxon>
        <taxon>Oceanospirillales</taxon>
        <taxon>Halomonadaceae</taxon>
        <taxon>Vreelandella</taxon>
    </lineage>
</organism>
<name>A0A1H9WQC5_9GAMM</name>
<dbReference type="STRING" id="416874.SAMN04487958_11926"/>
<feature type="domain" description="DUF7281" evidence="1">
    <location>
        <begin position="120"/>
        <end position="282"/>
    </location>
</feature>
<dbReference type="Pfam" id="PF23947">
    <property type="entry name" value="DUF7281"/>
    <property type="match status" value="1"/>
</dbReference>
<protein>
    <recommendedName>
        <fullName evidence="1">DUF7281 domain-containing protein</fullName>
    </recommendedName>
</protein>
<dbReference type="AlphaFoldDB" id="A0A1H9WQC5"/>
<reference evidence="3" key="1">
    <citation type="submission" date="2016-10" db="EMBL/GenBank/DDBJ databases">
        <authorList>
            <person name="Varghese N."/>
            <person name="Submissions S."/>
        </authorList>
    </citation>
    <scope>NUCLEOTIDE SEQUENCE [LARGE SCALE GENOMIC DNA]</scope>
    <source>
        <strain evidence="3">CGMCC 1.6495</strain>
    </source>
</reference>
<evidence type="ECO:0000259" key="1">
    <source>
        <dbReference type="Pfam" id="PF23947"/>
    </source>
</evidence>
<accession>A0A1H9WQC5</accession>
<proteinExistence type="predicted"/>
<dbReference type="EMBL" id="FOGS01000019">
    <property type="protein sequence ID" value="SES35989.1"/>
    <property type="molecule type" value="Genomic_DNA"/>
</dbReference>
<keyword evidence="3" id="KW-1185">Reference proteome</keyword>